<comment type="caution">
    <text evidence="5">The sequence shown here is derived from an EMBL/GenBank/DDBJ whole genome shotgun (WGS) entry which is preliminary data.</text>
</comment>
<keyword evidence="6" id="KW-1185">Reference proteome</keyword>
<gene>
    <name evidence="5" type="ORF">HAQ05_00590</name>
</gene>
<dbReference type="EMBL" id="JAAOCA010000001">
    <property type="protein sequence ID" value="MBD1597210.1"/>
    <property type="molecule type" value="Genomic_DNA"/>
</dbReference>
<dbReference type="Proteomes" id="UP000805841">
    <property type="component" value="Unassembled WGS sequence"/>
</dbReference>
<evidence type="ECO:0000256" key="1">
    <source>
        <dbReference type="ARBA" id="ARBA00022553"/>
    </source>
</evidence>
<dbReference type="InterPro" id="IPR050595">
    <property type="entry name" value="Bact_response_regulator"/>
</dbReference>
<evidence type="ECO:0000313" key="6">
    <source>
        <dbReference type="Proteomes" id="UP000805841"/>
    </source>
</evidence>
<evidence type="ECO:0000313" key="5">
    <source>
        <dbReference type="EMBL" id="MBD1597210.1"/>
    </source>
</evidence>
<feature type="modified residue" description="4-aspartylphosphate" evidence="3">
    <location>
        <position position="78"/>
    </location>
</feature>
<evidence type="ECO:0000256" key="3">
    <source>
        <dbReference type="PROSITE-ProRule" id="PRU00169"/>
    </source>
</evidence>
<dbReference type="InterPro" id="IPR011006">
    <property type="entry name" value="CheY-like_superfamily"/>
</dbReference>
<organism evidence="5 6">
    <name type="scientific">Pseudomonas typographi</name>
    <dbReference type="NCBI Taxonomy" id="2715964"/>
    <lineage>
        <taxon>Bacteria</taxon>
        <taxon>Pseudomonadati</taxon>
        <taxon>Pseudomonadota</taxon>
        <taxon>Gammaproteobacteria</taxon>
        <taxon>Pseudomonadales</taxon>
        <taxon>Pseudomonadaceae</taxon>
        <taxon>Pseudomonas</taxon>
    </lineage>
</organism>
<dbReference type="Pfam" id="PF00072">
    <property type="entry name" value="Response_reg"/>
    <property type="match status" value="1"/>
</dbReference>
<feature type="domain" description="Response regulatory" evidence="4">
    <location>
        <begin position="28"/>
        <end position="144"/>
    </location>
</feature>
<protein>
    <submittedName>
        <fullName evidence="5">Response regulator</fullName>
    </submittedName>
</protein>
<dbReference type="SUPFAM" id="SSF52172">
    <property type="entry name" value="CheY-like"/>
    <property type="match status" value="1"/>
</dbReference>
<evidence type="ECO:0000259" key="4">
    <source>
        <dbReference type="PROSITE" id="PS50110"/>
    </source>
</evidence>
<sequence length="146" mass="15791">MVDLDILTDAEREALSEVLLAPQAAPGRVLVVDDDADSRELLAEIFTLHGIPCLVADNAQAGFDLLMTNRAVSLLVTDLRLGAESGLDLIRQVRESERAALPIIVVSGNAGVKDAIEAMHLSVVDFLLKPIDVDQLITLVRRELDL</sequence>
<evidence type="ECO:0000256" key="2">
    <source>
        <dbReference type="ARBA" id="ARBA00023012"/>
    </source>
</evidence>
<name>A0ABR7YVI2_9PSED</name>
<keyword evidence="2" id="KW-0902">Two-component regulatory system</keyword>
<reference evidence="5 6" key="1">
    <citation type="journal article" date="2020" name="Insects">
        <title>Bacteria Belonging to Pseudomonas typographi sp. nov. from the Bark Beetle Ips typographus Have Genomic Potential to Aid in the Host Ecology.</title>
        <authorList>
            <person name="Peral-Aranega E."/>
            <person name="Saati-Santamaria Z."/>
            <person name="Kolarik M."/>
            <person name="Rivas R."/>
            <person name="Garcia-Fraile P."/>
        </authorList>
    </citation>
    <scope>NUCLEOTIDE SEQUENCE [LARGE SCALE GENOMIC DNA]</scope>
    <source>
        <strain evidence="5 6">CA3A</strain>
    </source>
</reference>
<dbReference type="PANTHER" id="PTHR44591">
    <property type="entry name" value="STRESS RESPONSE REGULATOR PROTEIN 1"/>
    <property type="match status" value="1"/>
</dbReference>
<dbReference type="Gene3D" id="3.40.50.2300">
    <property type="match status" value="1"/>
</dbReference>
<dbReference type="PANTHER" id="PTHR44591:SF14">
    <property type="entry name" value="PROTEIN PILG"/>
    <property type="match status" value="1"/>
</dbReference>
<dbReference type="RefSeq" id="WP_190416771.1">
    <property type="nucleotide sequence ID" value="NZ_JAAOCA010000001.1"/>
</dbReference>
<accession>A0ABR7YVI2</accession>
<dbReference type="SMART" id="SM00448">
    <property type="entry name" value="REC"/>
    <property type="match status" value="1"/>
</dbReference>
<dbReference type="PROSITE" id="PS50110">
    <property type="entry name" value="RESPONSE_REGULATORY"/>
    <property type="match status" value="1"/>
</dbReference>
<keyword evidence="1 3" id="KW-0597">Phosphoprotein</keyword>
<dbReference type="InterPro" id="IPR001789">
    <property type="entry name" value="Sig_transdc_resp-reg_receiver"/>
</dbReference>
<proteinExistence type="predicted"/>